<dbReference type="Pfam" id="PF21861">
    <property type="entry name" value="RepB_C"/>
    <property type="match status" value="1"/>
</dbReference>
<sequence>MVKDKRKKDAPTATETPSNPNSTTGNSNTLYRKSQVDRDQRTRNFATVVYPESAPSDWIDKLDQLHVAALISPLHDKDTNPSGEPKKPHYHVLLMFEGKKDYEKQVKPIFAEIGGVGREMVNSARGYARYLCHLDNPEKAQYEPSEVRCMGGADYTDITNLPTDNRKMLAEIMGYIQENEIFSFAEFIDLSRLYHPDWFTLIVNTNGWIVKEFIKSLEWERSVGYVRKAERLPKADLETGEVLDSE</sequence>
<geneLocation type="plasmid" evidence="4">
    <name>pRGFK0006</name>
</geneLocation>
<name>A0A0H5PWP0_9ZZZZ</name>
<dbReference type="GO" id="GO:0003677">
    <property type="term" value="F:DNA binding"/>
    <property type="evidence" value="ECO:0007669"/>
    <property type="project" value="InterPro"/>
</dbReference>
<dbReference type="GO" id="GO:0003916">
    <property type="term" value="F:DNA topoisomerase activity"/>
    <property type="evidence" value="ECO:0007669"/>
    <property type="project" value="InterPro"/>
</dbReference>
<evidence type="ECO:0000259" key="2">
    <source>
        <dbReference type="Pfam" id="PF01719"/>
    </source>
</evidence>
<evidence type="ECO:0000256" key="1">
    <source>
        <dbReference type="SAM" id="MobiDB-lite"/>
    </source>
</evidence>
<protein>
    <recommendedName>
        <fullName evidence="5">Replication protein</fullName>
    </recommendedName>
</protein>
<dbReference type="Gene3D" id="3.40.1310.30">
    <property type="match status" value="1"/>
</dbReference>
<evidence type="ECO:0008006" key="5">
    <source>
        <dbReference type="Google" id="ProtNLM"/>
    </source>
</evidence>
<reference evidence="4" key="1">
    <citation type="submission" date="2015-06" db="EMBL/GenBank/DDBJ databases">
        <authorList>
            <person name="Joergensen T."/>
        </authorList>
    </citation>
    <scope>NUCLEOTIDE SEQUENCE</scope>
    <source>
        <plasmid evidence="4">pRGFK0006</plasmid>
    </source>
</reference>
<dbReference type="GO" id="GO:0006260">
    <property type="term" value="P:DNA replication"/>
    <property type="evidence" value="ECO:0007669"/>
    <property type="project" value="InterPro"/>
</dbReference>
<dbReference type="EMBL" id="LN852702">
    <property type="protein sequence ID" value="CRY93604.1"/>
    <property type="molecule type" value="Genomic_DNA"/>
</dbReference>
<evidence type="ECO:0000313" key="4">
    <source>
        <dbReference type="EMBL" id="CRY93604.1"/>
    </source>
</evidence>
<dbReference type="AlphaFoldDB" id="A0A0H5PWP0"/>
<dbReference type="InterPro" id="IPR053923">
    <property type="entry name" value="RepB_C"/>
</dbReference>
<dbReference type="InterPro" id="IPR002631">
    <property type="entry name" value="Plasmid_rep_OBD"/>
</dbReference>
<accession>A0A0H5PWP0</accession>
<feature type="region of interest" description="Disordered" evidence="1">
    <location>
        <begin position="1"/>
        <end position="39"/>
    </location>
</feature>
<feature type="domain" description="Replication protein RepB C-terminal" evidence="3">
    <location>
        <begin position="163"/>
        <end position="216"/>
    </location>
</feature>
<organism evidence="4">
    <name type="scientific">uncultured prokaryote</name>
    <dbReference type="NCBI Taxonomy" id="198431"/>
    <lineage>
        <taxon>unclassified sequences</taxon>
        <taxon>environmental samples</taxon>
    </lineage>
</organism>
<reference evidence="4" key="2">
    <citation type="submission" date="2015-07" db="EMBL/GenBank/DDBJ databases">
        <title>Plasmids, circular viruses and viroids from rat gut.</title>
        <authorList>
            <person name="Jorgensen T.J."/>
            <person name="Hansen M.A."/>
            <person name="Xu Z."/>
            <person name="Tabak M.A."/>
            <person name="Sorensen S.J."/>
            <person name="Hansen L.H."/>
        </authorList>
    </citation>
    <scope>NUCLEOTIDE SEQUENCE</scope>
    <source>
        <plasmid evidence="4">pRGFK0006</plasmid>
    </source>
</reference>
<keyword evidence="4" id="KW-0614">Plasmid</keyword>
<feature type="domain" description="Plasmid replication protein origin binding" evidence="2">
    <location>
        <begin position="39"/>
        <end position="154"/>
    </location>
</feature>
<proteinExistence type="predicted"/>
<dbReference type="Pfam" id="PF01719">
    <property type="entry name" value="Rep_OBD"/>
    <property type="match status" value="1"/>
</dbReference>
<evidence type="ECO:0000259" key="3">
    <source>
        <dbReference type="Pfam" id="PF21861"/>
    </source>
</evidence>
<feature type="compositionally biased region" description="Low complexity" evidence="1">
    <location>
        <begin position="11"/>
        <end position="29"/>
    </location>
</feature>
<feature type="compositionally biased region" description="Basic and acidic residues" evidence="1">
    <location>
        <begin position="1"/>
        <end position="10"/>
    </location>
</feature>